<dbReference type="Gene3D" id="3.40.1090.10">
    <property type="entry name" value="Cytosolic phospholipase A2 catalytic domain"/>
    <property type="match status" value="2"/>
</dbReference>
<accession>A0ABT0TFD1</accession>
<keyword evidence="3 4" id="KW-0443">Lipid metabolism</keyword>
<evidence type="ECO:0000313" key="6">
    <source>
        <dbReference type="EMBL" id="MCL9769678.1"/>
    </source>
</evidence>
<dbReference type="PANTHER" id="PTHR14226">
    <property type="entry name" value="NEUROPATHY TARGET ESTERASE/SWISS CHEESE D.MELANOGASTER"/>
    <property type="match status" value="1"/>
</dbReference>
<protein>
    <submittedName>
        <fullName evidence="6">Patatin-like phospholipase family protein</fullName>
    </submittedName>
</protein>
<dbReference type="PANTHER" id="PTHR14226:SF78">
    <property type="entry name" value="SLR0060 PROTEIN"/>
    <property type="match status" value="1"/>
</dbReference>
<dbReference type="Pfam" id="PF01734">
    <property type="entry name" value="Patatin"/>
    <property type="match status" value="1"/>
</dbReference>
<evidence type="ECO:0000256" key="4">
    <source>
        <dbReference type="PROSITE-ProRule" id="PRU01161"/>
    </source>
</evidence>
<evidence type="ECO:0000256" key="3">
    <source>
        <dbReference type="ARBA" id="ARBA00023098"/>
    </source>
</evidence>
<organism evidence="6 7">
    <name type="scientific">Flavobacterium fragile</name>
    <dbReference type="NCBI Taxonomy" id="2949085"/>
    <lineage>
        <taxon>Bacteria</taxon>
        <taxon>Pseudomonadati</taxon>
        <taxon>Bacteroidota</taxon>
        <taxon>Flavobacteriia</taxon>
        <taxon>Flavobacteriales</taxon>
        <taxon>Flavobacteriaceae</taxon>
        <taxon>Flavobacterium</taxon>
    </lineage>
</organism>
<evidence type="ECO:0000256" key="1">
    <source>
        <dbReference type="ARBA" id="ARBA00022801"/>
    </source>
</evidence>
<feature type="domain" description="PNPLA" evidence="5">
    <location>
        <begin position="10"/>
        <end position="169"/>
    </location>
</feature>
<keyword evidence="7" id="KW-1185">Reference proteome</keyword>
<keyword evidence="2 4" id="KW-0442">Lipid degradation</keyword>
<dbReference type="SUPFAM" id="SSF52151">
    <property type="entry name" value="FabD/lysophospholipase-like"/>
    <property type="match status" value="1"/>
</dbReference>
<dbReference type="InterPro" id="IPR016035">
    <property type="entry name" value="Acyl_Trfase/lysoPLipase"/>
</dbReference>
<feature type="active site" description="Proton acceptor" evidence="4">
    <location>
        <position position="156"/>
    </location>
</feature>
<dbReference type="Proteomes" id="UP001203342">
    <property type="component" value="Unassembled WGS sequence"/>
</dbReference>
<dbReference type="RefSeq" id="WP_250580708.1">
    <property type="nucleotide sequence ID" value="NZ_JAMLJN010000002.1"/>
</dbReference>
<proteinExistence type="predicted"/>
<dbReference type="InterPro" id="IPR050301">
    <property type="entry name" value="NTE"/>
</dbReference>
<evidence type="ECO:0000259" key="5">
    <source>
        <dbReference type="PROSITE" id="PS51635"/>
    </source>
</evidence>
<name>A0ABT0TFD1_9FLAO</name>
<feature type="active site" description="Nucleophile" evidence="4">
    <location>
        <position position="43"/>
    </location>
</feature>
<dbReference type="InterPro" id="IPR002641">
    <property type="entry name" value="PNPLA_dom"/>
</dbReference>
<gene>
    <name evidence="6" type="ORF">NAT47_04540</name>
</gene>
<dbReference type="CDD" id="cd07205">
    <property type="entry name" value="Pat_PNPLA6_PNPLA7_NTE1_like"/>
    <property type="match status" value="1"/>
</dbReference>
<reference evidence="6 7" key="1">
    <citation type="submission" date="2022-05" db="EMBL/GenBank/DDBJ databases">
        <title>Flavobacterium sp., isolated from activated sludge.</title>
        <authorList>
            <person name="Ran Q."/>
        </authorList>
    </citation>
    <scope>NUCLEOTIDE SEQUENCE [LARGE SCALE GENOMIC DNA]</scope>
    <source>
        <strain evidence="6 7">HXWNR69</strain>
    </source>
</reference>
<evidence type="ECO:0000256" key="2">
    <source>
        <dbReference type="ARBA" id="ARBA00022963"/>
    </source>
</evidence>
<dbReference type="EMBL" id="JAMLJN010000002">
    <property type="protein sequence ID" value="MCL9769678.1"/>
    <property type="molecule type" value="Genomic_DNA"/>
</dbReference>
<feature type="short sequence motif" description="GXGXXG" evidence="4">
    <location>
        <begin position="14"/>
        <end position="19"/>
    </location>
</feature>
<keyword evidence="1 4" id="KW-0378">Hydrolase</keyword>
<feature type="short sequence motif" description="DGA/G" evidence="4">
    <location>
        <begin position="156"/>
        <end position="158"/>
    </location>
</feature>
<dbReference type="PROSITE" id="PS51635">
    <property type="entry name" value="PNPLA"/>
    <property type="match status" value="1"/>
</dbReference>
<feature type="short sequence motif" description="GXSXG" evidence="4">
    <location>
        <begin position="41"/>
        <end position="45"/>
    </location>
</feature>
<comment type="caution">
    <text evidence="6">The sequence shown here is derived from an EMBL/GenBank/DDBJ whole genome shotgun (WGS) entry which is preliminary data.</text>
</comment>
<sequence length="259" mass="28630">MEKASKSIGVVLSGGGSKGIAHAGALQFLTEKGMQPSCIAGTSAGAIVGGLFAFGKTPEEILEFFKSIYFFHWKHFTFKKAGLIDSESFKSYFVEVLGDIKLGELTIPAYITATDLVTGKLKIFNSETKLTDAILASSSFPGMLSPYEINKNLYSDGGILNHFPADILQGRCDYLIGVYVSPIQNIESKDLKSIKSVTSRAFDLLYANYNYQKFNLCDWVIEPKELANYSTFETSKTKMDTIFEIGYNEAKKSFEELNL</sequence>
<evidence type="ECO:0000313" key="7">
    <source>
        <dbReference type="Proteomes" id="UP001203342"/>
    </source>
</evidence>